<dbReference type="InterPro" id="IPR000184">
    <property type="entry name" value="Bac_surfAg_D15"/>
</dbReference>
<keyword evidence="2" id="KW-1134">Transmembrane beta strand</keyword>
<keyword evidence="2" id="KW-0812">Transmembrane</keyword>
<evidence type="ECO:0000256" key="3">
    <source>
        <dbReference type="ARBA" id="ARBA00023136"/>
    </source>
</evidence>
<evidence type="ECO:0000259" key="4">
    <source>
        <dbReference type="Pfam" id="PF01103"/>
    </source>
</evidence>
<sequence>MAAPAPALALNDVTFTLGGEVENDTLLKRLRGASLLRTAQREEVSDPQDLFSTALADYQRMVETLYALGYYSGTVSIRIDGREAALIPALNPPKQINDIEILIDPGKPFRFETTEIAPLAAGTQLPEGFRRGERARAEVVIDAARNAVDGWRDIGHAKAKIAAQRLVADHAAQTLAAEIAIAPGPQVRFGDLVLSGDSKVRAERIRRIAGLPSDTIYSPAELKKVATRLRRSGAFRSVAVTEDERLKPGNRMDIGVAVVDDKPRRFGAGVELSTYEGLTLSGFWMHRNLLGGAERLRIDAEIAGIEGQNSGIDYTLGARIERPAVYGADTKGYIRFDLESLDEPDYQSDEVSAAIGATRIFSDHLQGSIEIELSYSETDDVYGQRDFTLAALPMSLEWDRRDDTLNPKTGHYLDAGVTPFVGLNGEASGAQATFDGRIYRRLDPAGRLVVAGRLQLGSVVGPALSEASPNYLFYSGGGGTVRGQPYQSLGVDVGGGSIGGRSFVGLSAEIRAKLTEKISVVGFGDTGYVGAESFYDGSGNWHSGAGIGLRYDTTVGPLRLDVAAPVSGDTGDGVQIYIGIGQAF</sequence>
<comment type="subcellular location">
    <subcellularLocation>
        <location evidence="1">Membrane</location>
    </subcellularLocation>
</comment>
<dbReference type="STRING" id="53501.SAMN04488043_101289"/>
<evidence type="ECO:0000313" key="6">
    <source>
        <dbReference type="Proteomes" id="UP000051587"/>
    </source>
</evidence>
<dbReference type="Proteomes" id="UP000051587">
    <property type="component" value="Unassembled WGS sequence"/>
</dbReference>
<dbReference type="PANTHER" id="PTHR12815">
    <property type="entry name" value="SORTING AND ASSEMBLY MACHINERY SAMM50 PROTEIN FAMILY MEMBER"/>
    <property type="match status" value="1"/>
</dbReference>
<feature type="domain" description="Bacterial surface antigen (D15)" evidence="4">
    <location>
        <begin position="288"/>
        <end position="584"/>
    </location>
</feature>
<evidence type="ECO:0000256" key="2">
    <source>
        <dbReference type="ARBA" id="ARBA00022452"/>
    </source>
</evidence>
<reference evidence="5 6" key="1">
    <citation type="submission" date="2015-09" db="EMBL/GenBank/DDBJ databases">
        <authorList>
            <consortium name="Swine Surveillance"/>
        </authorList>
    </citation>
    <scope>NUCLEOTIDE SEQUENCE [LARGE SCALE GENOMIC DNA]</scope>
    <source>
        <strain evidence="5 6">CECT 4357</strain>
    </source>
</reference>
<keyword evidence="3" id="KW-0472">Membrane</keyword>
<dbReference type="Gene3D" id="2.40.160.50">
    <property type="entry name" value="membrane protein fhac: a member of the omp85/tpsb transporter family"/>
    <property type="match status" value="1"/>
</dbReference>
<dbReference type="PANTHER" id="PTHR12815:SF42">
    <property type="entry name" value="BACTERIAL SURFACE ANTIGEN (D15) DOMAIN-CONTAINING PROTEIN"/>
    <property type="match status" value="1"/>
</dbReference>
<dbReference type="InterPro" id="IPR039910">
    <property type="entry name" value="D15-like"/>
</dbReference>
<evidence type="ECO:0000256" key="1">
    <source>
        <dbReference type="ARBA" id="ARBA00004370"/>
    </source>
</evidence>
<dbReference type="Gene3D" id="3.10.20.310">
    <property type="entry name" value="membrane protein fhac"/>
    <property type="match status" value="1"/>
</dbReference>
<dbReference type="GO" id="GO:0019867">
    <property type="term" value="C:outer membrane"/>
    <property type="evidence" value="ECO:0007669"/>
    <property type="project" value="InterPro"/>
</dbReference>
<keyword evidence="6" id="KW-1185">Reference proteome</keyword>
<gene>
    <name evidence="5" type="primary">tamA</name>
    <name evidence="5" type="ORF">TG4357_02970</name>
</gene>
<protein>
    <submittedName>
        <fullName evidence="5">Autotransporter assembly factor TamA</fullName>
    </submittedName>
</protein>
<organism evidence="5 6">
    <name type="scientific">Thalassovita gelatinovora</name>
    <name type="common">Thalassobius gelatinovorus</name>
    <dbReference type="NCBI Taxonomy" id="53501"/>
    <lineage>
        <taxon>Bacteria</taxon>
        <taxon>Pseudomonadati</taxon>
        <taxon>Pseudomonadota</taxon>
        <taxon>Alphaproteobacteria</taxon>
        <taxon>Rhodobacterales</taxon>
        <taxon>Roseobacteraceae</taxon>
        <taxon>Thalassovita</taxon>
    </lineage>
</organism>
<evidence type="ECO:0000313" key="5">
    <source>
        <dbReference type="EMBL" id="CUH67374.1"/>
    </source>
</evidence>
<proteinExistence type="predicted"/>
<name>A0A0P1G3L8_THAGE</name>
<accession>A0A0P1G3L8</accession>
<dbReference type="AlphaFoldDB" id="A0A0P1G3L8"/>
<dbReference type="EMBL" id="CYSA01000026">
    <property type="protein sequence ID" value="CUH67374.1"/>
    <property type="molecule type" value="Genomic_DNA"/>
</dbReference>
<dbReference type="Pfam" id="PF01103">
    <property type="entry name" value="Omp85"/>
    <property type="match status" value="1"/>
</dbReference>